<dbReference type="GO" id="GO:0016020">
    <property type="term" value="C:membrane"/>
    <property type="evidence" value="ECO:0007669"/>
    <property type="project" value="UniProtKB-SubCell"/>
</dbReference>
<feature type="transmembrane region" description="Helical" evidence="5">
    <location>
        <begin position="361"/>
        <end position="381"/>
    </location>
</feature>
<dbReference type="RefSeq" id="WP_182109882.1">
    <property type="nucleotide sequence ID" value="NZ_JACFYF010000011.1"/>
</dbReference>
<comment type="subcellular location">
    <subcellularLocation>
        <location evidence="1">Membrane</location>
        <topology evidence="1">Multi-pass membrane protein</topology>
    </subcellularLocation>
</comment>
<feature type="transmembrane region" description="Helical" evidence="5">
    <location>
        <begin position="38"/>
        <end position="60"/>
    </location>
</feature>
<feature type="transmembrane region" description="Helical" evidence="5">
    <location>
        <begin position="323"/>
        <end position="340"/>
    </location>
</feature>
<evidence type="ECO:0000256" key="4">
    <source>
        <dbReference type="ARBA" id="ARBA00023136"/>
    </source>
</evidence>
<proteinExistence type="predicted"/>
<evidence type="ECO:0000313" key="8">
    <source>
        <dbReference type="Proteomes" id="UP000571701"/>
    </source>
</evidence>
<dbReference type="GO" id="GO:0022857">
    <property type="term" value="F:transmembrane transporter activity"/>
    <property type="evidence" value="ECO:0007669"/>
    <property type="project" value="InterPro"/>
</dbReference>
<feature type="transmembrane region" description="Helical" evidence="5">
    <location>
        <begin position="175"/>
        <end position="193"/>
    </location>
</feature>
<dbReference type="InterPro" id="IPR053160">
    <property type="entry name" value="MFS_DHA3_Transporter"/>
</dbReference>
<name>A0A7W2FT71_9VIBR</name>
<dbReference type="InterPro" id="IPR020846">
    <property type="entry name" value="MFS_dom"/>
</dbReference>
<dbReference type="PANTHER" id="PTHR23530:SF1">
    <property type="entry name" value="PERMEASE, MAJOR FACILITATOR SUPERFAMILY-RELATED"/>
    <property type="match status" value="1"/>
</dbReference>
<feature type="transmembrane region" description="Helical" evidence="5">
    <location>
        <begin position="72"/>
        <end position="90"/>
    </location>
</feature>
<feature type="transmembrane region" description="Helical" evidence="5">
    <location>
        <begin position="387"/>
        <end position="405"/>
    </location>
</feature>
<dbReference type="SUPFAM" id="SSF103473">
    <property type="entry name" value="MFS general substrate transporter"/>
    <property type="match status" value="1"/>
</dbReference>
<dbReference type="Pfam" id="PF07690">
    <property type="entry name" value="MFS_1"/>
    <property type="match status" value="1"/>
</dbReference>
<accession>A0A7W2FT71</accession>
<feature type="transmembrane region" description="Helical" evidence="5">
    <location>
        <begin position="140"/>
        <end position="163"/>
    </location>
</feature>
<dbReference type="CDD" id="cd06174">
    <property type="entry name" value="MFS"/>
    <property type="match status" value="1"/>
</dbReference>
<dbReference type="EMBL" id="JACFYF010000011">
    <property type="protein sequence ID" value="MBA5763833.1"/>
    <property type="molecule type" value="Genomic_DNA"/>
</dbReference>
<feature type="domain" description="Major facilitator superfamily (MFS) profile" evidence="6">
    <location>
        <begin position="6"/>
        <end position="411"/>
    </location>
</feature>
<sequence length="420" mass="46396">MSKEKLTLLYAMHQAFHWFIVGLTIPVIILLYQSRGLTLSEIGIVMTVWVGCSALLEVPLGGVADQYGRKRVYQISLVITILGSVVTLYANSFINLMLAAALLGSARAVYSGTLDAWFYDEFHKLKGNLTYHQASAKINVLLTLGIGIGCFWGGQLPFVYQAWSTTESEPFNGNVIMTILLSLVLLVLTKIAIHESDVKADSIINKASSHQTGVIKHCIITLQASLNHDTLRPLLLTGFVYGLVLSTVETLWQPQLMLLQVNTEIARFGLISSLYFAMAALASFSSVKAVAWFQGSHRYLLFSSRALAGAVLLLLSQTRSPEAFTLLYLLFFFLFTLGYNSERILINHAVESKQRSTLLSLYSFTISSGAIFSAGLLSYIADIYSISTSWTIAATVLIMSCFWYLKMPQSSTSTKEKLLN</sequence>
<dbReference type="Gene3D" id="1.20.1250.20">
    <property type="entry name" value="MFS general substrate transporter like domains"/>
    <property type="match status" value="1"/>
</dbReference>
<keyword evidence="3 5" id="KW-1133">Transmembrane helix</keyword>
<dbReference type="PROSITE" id="PS00216">
    <property type="entry name" value="SUGAR_TRANSPORT_1"/>
    <property type="match status" value="1"/>
</dbReference>
<dbReference type="PANTHER" id="PTHR23530">
    <property type="entry name" value="TRANSPORT PROTEIN-RELATED"/>
    <property type="match status" value="1"/>
</dbReference>
<reference evidence="7 8" key="1">
    <citation type="submission" date="2020-07" db="EMBL/GenBank/DDBJ databases">
        <title>Vibrio marinisediminis sp. nov., isolated from marine sediment.</title>
        <authorList>
            <person name="Ji X."/>
        </authorList>
    </citation>
    <scope>NUCLEOTIDE SEQUENCE [LARGE SCALE GENOMIC DNA]</scope>
    <source>
        <strain evidence="7 8">404</strain>
    </source>
</reference>
<dbReference type="PROSITE" id="PS50850">
    <property type="entry name" value="MFS"/>
    <property type="match status" value="1"/>
</dbReference>
<keyword evidence="8" id="KW-1185">Reference proteome</keyword>
<evidence type="ECO:0000256" key="2">
    <source>
        <dbReference type="ARBA" id="ARBA00022692"/>
    </source>
</evidence>
<comment type="caution">
    <text evidence="7">The sequence shown here is derived from an EMBL/GenBank/DDBJ whole genome shotgun (WGS) entry which is preliminary data.</text>
</comment>
<evidence type="ECO:0000259" key="6">
    <source>
        <dbReference type="PROSITE" id="PS50850"/>
    </source>
</evidence>
<dbReference type="Proteomes" id="UP000571701">
    <property type="component" value="Unassembled WGS sequence"/>
</dbReference>
<dbReference type="AlphaFoldDB" id="A0A7W2FT71"/>
<keyword evidence="4 5" id="KW-0472">Membrane</keyword>
<feature type="transmembrane region" description="Helical" evidence="5">
    <location>
        <begin position="265"/>
        <end position="287"/>
    </location>
</feature>
<dbReference type="InterPro" id="IPR005829">
    <property type="entry name" value="Sugar_transporter_CS"/>
</dbReference>
<protein>
    <submittedName>
        <fullName evidence="7">MFS transporter</fullName>
    </submittedName>
</protein>
<dbReference type="InterPro" id="IPR036259">
    <property type="entry name" value="MFS_trans_sf"/>
</dbReference>
<evidence type="ECO:0000256" key="3">
    <source>
        <dbReference type="ARBA" id="ARBA00022989"/>
    </source>
</evidence>
<evidence type="ECO:0000313" key="7">
    <source>
        <dbReference type="EMBL" id="MBA5763833.1"/>
    </source>
</evidence>
<dbReference type="InterPro" id="IPR011701">
    <property type="entry name" value="MFS"/>
</dbReference>
<gene>
    <name evidence="7" type="ORF">H2O73_15820</name>
</gene>
<feature type="transmembrane region" description="Helical" evidence="5">
    <location>
        <begin position="7"/>
        <end position="32"/>
    </location>
</feature>
<evidence type="ECO:0000256" key="5">
    <source>
        <dbReference type="SAM" id="Phobius"/>
    </source>
</evidence>
<evidence type="ECO:0000256" key="1">
    <source>
        <dbReference type="ARBA" id="ARBA00004141"/>
    </source>
</evidence>
<keyword evidence="2 5" id="KW-0812">Transmembrane</keyword>
<organism evidence="7 8">
    <name type="scientific">Vibrio marinisediminis</name>
    <dbReference type="NCBI Taxonomy" id="2758441"/>
    <lineage>
        <taxon>Bacteria</taxon>
        <taxon>Pseudomonadati</taxon>
        <taxon>Pseudomonadota</taxon>
        <taxon>Gammaproteobacteria</taxon>
        <taxon>Vibrionales</taxon>
        <taxon>Vibrionaceae</taxon>
        <taxon>Vibrio</taxon>
    </lineage>
</organism>